<accession>A0A543AGN2</accession>
<evidence type="ECO:0000313" key="1">
    <source>
        <dbReference type="EMBL" id="TQL71733.1"/>
    </source>
</evidence>
<organism evidence="1 2">
    <name type="scientific">Enteractinococcus coprophilus</name>
    <dbReference type="NCBI Taxonomy" id="1027633"/>
    <lineage>
        <taxon>Bacteria</taxon>
        <taxon>Bacillati</taxon>
        <taxon>Actinomycetota</taxon>
        <taxon>Actinomycetes</taxon>
        <taxon>Micrococcales</taxon>
        <taxon>Micrococcaceae</taxon>
    </lineage>
</organism>
<gene>
    <name evidence="1" type="ORF">FB556_2234</name>
</gene>
<dbReference type="RefSeq" id="WP_141867553.1">
    <property type="nucleotide sequence ID" value="NZ_BAABAN010000001.1"/>
</dbReference>
<dbReference type="Proteomes" id="UP000319746">
    <property type="component" value="Unassembled WGS sequence"/>
</dbReference>
<reference evidence="1 2" key="1">
    <citation type="submission" date="2019-06" db="EMBL/GenBank/DDBJ databases">
        <title>Sequencing the genomes of 1000 actinobacteria strains.</title>
        <authorList>
            <person name="Klenk H.-P."/>
        </authorList>
    </citation>
    <scope>NUCLEOTIDE SEQUENCE [LARGE SCALE GENOMIC DNA]</scope>
    <source>
        <strain evidence="1 2">DSM 24083</strain>
    </source>
</reference>
<dbReference type="SUPFAM" id="SSF55729">
    <property type="entry name" value="Acyl-CoA N-acyltransferases (Nat)"/>
    <property type="match status" value="1"/>
</dbReference>
<dbReference type="Gene3D" id="3.40.630.30">
    <property type="match status" value="1"/>
</dbReference>
<name>A0A543AGN2_9MICC</name>
<protein>
    <recommendedName>
        <fullName evidence="3">N-acetyltransferase domain-containing protein</fullName>
    </recommendedName>
</protein>
<comment type="caution">
    <text evidence="1">The sequence shown here is derived from an EMBL/GenBank/DDBJ whole genome shotgun (WGS) entry which is preliminary data.</text>
</comment>
<dbReference type="AlphaFoldDB" id="A0A543AGN2"/>
<evidence type="ECO:0008006" key="3">
    <source>
        <dbReference type="Google" id="ProtNLM"/>
    </source>
</evidence>
<dbReference type="OrthoDB" id="5243635at2"/>
<dbReference type="EMBL" id="VFOU01000003">
    <property type="protein sequence ID" value="TQL71733.1"/>
    <property type="molecule type" value="Genomic_DNA"/>
</dbReference>
<dbReference type="InterPro" id="IPR016181">
    <property type="entry name" value="Acyl_CoA_acyltransferase"/>
</dbReference>
<sequence>MIWPFNRKATTETGAQYYLRDAAAADARALVEFKHRAWRAMYGRLKDEGFFAQAEATTDEQVKFWQSRIAKGDKIWIAEDLRDRIIGTILATTKYSEHTAEFVELYSLGDVREIRYFYLADDAAAAIGKALVDQAVGDVPALTWVSGHAPAVVQSLRAAGFADLGEPVDPAVAPWHGVARQAMVRS</sequence>
<proteinExistence type="predicted"/>
<evidence type="ECO:0000313" key="2">
    <source>
        <dbReference type="Proteomes" id="UP000319746"/>
    </source>
</evidence>
<keyword evidence="2" id="KW-1185">Reference proteome</keyword>